<feature type="region of interest" description="Disordered" evidence="2">
    <location>
        <begin position="1"/>
        <end position="22"/>
    </location>
</feature>
<accession>A0ABU3K8J3</accession>
<evidence type="ECO:0000313" key="4">
    <source>
        <dbReference type="Proteomes" id="UP001250932"/>
    </source>
</evidence>
<proteinExistence type="inferred from homology"/>
<gene>
    <name evidence="3" type="ORF">PPG34_10125</name>
</gene>
<name>A0ABU3K8J3_9BACT</name>
<dbReference type="Proteomes" id="UP001250932">
    <property type="component" value="Unassembled WGS sequence"/>
</dbReference>
<reference evidence="3 4" key="1">
    <citation type="journal article" date="2023" name="ISME J.">
        <title>Cultivation and genomic characterization of novel and ubiquitous marine nitrite-oxidizing bacteria from the Nitrospirales.</title>
        <authorList>
            <person name="Mueller A.J."/>
            <person name="Daebeler A."/>
            <person name="Herbold C.W."/>
            <person name="Kirkegaard R.H."/>
            <person name="Daims H."/>
        </authorList>
    </citation>
    <scope>NUCLEOTIDE SEQUENCE [LARGE SCALE GENOMIC DNA]</scope>
    <source>
        <strain evidence="3 4">EB</strain>
    </source>
</reference>
<comment type="caution">
    <text evidence="3">The sequence shown here is derived from an EMBL/GenBank/DDBJ whole genome shotgun (WGS) entry which is preliminary data.</text>
</comment>
<sequence>MSTAELDEPQTMYAPPTDPYSDFPRDRMSGDAAFGKEKIVAFIGQGVEFKGTINYKGSVRIDGKLDGELHTEGTLLVGKEAVITAKISAGSVISKGKITGDIVANEKVLLLSSANMDGSLNTPQLSIEEGVIFNGTIEMKR</sequence>
<keyword evidence="4" id="KW-1185">Reference proteome</keyword>
<dbReference type="Pfam" id="PF04519">
    <property type="entry name" value="Bactofilin"/>
    <property type="match status" value="1"/>
</dbReference>
<protein>
    <submittedName>
        <fullName evidence="3">Polymer-forming cytoskeletal protein</fullName>
    </submittedName>
</protein>
<comment type="similarity">
    <text evidence="1">Belongs to the bactofilin family.</text>
</comment>
<evidence type="ECO:0000313" key="3">
    <source>
        <dbReference type="EMBL" id="MDT7042708.1"/>
    </source>
</evidence>
<dbReference type="PANTHER" id="PTHR35024:SF4">
    <property type="entry name" value="POLYMER-FORMING CYTOSKELETAL PROTEIN"/>
    <property type="match status" value="1"/>
</dbReference>
<dbReference type="PANTHER" id="PTHR35024">
    <property type="entry name" value="HYPOTHETICAL CYTOSOLIC PROTEIN"/>
    <property type="match status" value="1"/>
</dbReference>
<dbReference type="RefSeq" id="WP_313833153.1">
    <property type="nucleotide sequence ID" value="NZ_JAQOUE010000001.1"/>
</dbReference>
<dbReference type="EMBL" id="JAQOUE010000001">
    <property type="protein sequence ID" value="MDT7042708.1"/>
    <property type="molecule type" value="Genomic_DNA"/>
</dbReference>
<evidence type="ECO:0000256" key="2">
    <source>
        <dbReference type="SAM" id="MobiDB-lite"/>
    </source>
</evidence>
<dbReference type="InterPro" id="IPR007607">
    <property type="entry name" value="BacA/B"/>
</dbReference>
<organism evidence="3 4">
    <name type="scientific">Candidatus Nitronereus thalassa</name>
    <dbReference type="NCBI Taxonomy" id="3020898"/>
    <lineage>
        <taxon>Bacteria</taxon>
        <taxon>Pseudomonadati</taxon>
        <taxon>Nitrospirota</taxon>
        <taxon>Nitrospiria</taxon>
        <taxon>Nitrospirales</taxon>
        <taxon>Nitrospiraceae</taxon>
        <taxon>Candidatus Nitronereus</taxon>
    </lineage>
</organism>
<evidence type="ECO:0000256" key="1">
    <source>
        <dbReference type="ARBA" id="ARBA00044755"/>
    </source>
</evidence>